<keyword evidence="2" id="KW-1185">Reference proteome</keyword>
<dbReference type="Proteomes" id="UP000663879">
    <property type="component" value="Unassembled WGS sequence"/>
</dbReference>
<comment type="caution">
    <text evidence="1">The sequence shown here is derived from an EMBL/GenBank/DDBJ whole genome shotgun (WGS) entry which is preliminary data.</text>
</comment>
<sequence>FRIIESGIVAA</sequence>
<evidence type="ECO:0000313" key="1">
    <source>
        <dbReference type="EMBL" id="CAF1123677.1"/>
    </source>
</evidence>
<organism evidence="1 2">
    <name type="scientific">Brachionus calyciflorus</name>
    <dbReference type="NCBI Taxonomy" id="104777"/>
    <lineage>
        <taxon>Eukaryota</taxon>
        <taxon>Metazoa</taxon>
        <taxon>Spiralia</taxon>
        <taxon>Gnathifera</taxon>
        <taxon>Rotifera</taxon>
        <taxon>Eurotatoria</taxon>
        <taxon>Monogononta</taxon>
        <taxon>Pseudotrocha</taxon>
        <taxon>Ploima</taxon>
        <taxon>Brachionidae</taxon>
        <taxon>Brachionus</taxon>
    </lineage>
</organism>
<name>A0A814QSG8_9BILA</name>
<protein>
    <submittedName>
        <fullName evidence="1">Uncharacterized protein</fullName>
    </submittedName>
</protein>
<dbReference type="EMBL" id="CAJNOC010009012">
    <property type="protein sequence ID" value="CAF1123677.1"/>
    <property type="molecule type" value="Genomic_DNA"/>
</dbReference>
<accession>A0A814QSG8</accession>
<gene>
    <name evidence="1" type="ORF">OXX778_LOCUS22155</name>
</gene>
<evidence type="ECO:0000313" key="2">
    <source>
        <dbReference type="Proteomes" id="UP000663879"/>
    </source>
</evidence>
<feature type="non-terminal residue" evidence="1">
    <location>
        <position position="1"/>
    </location>
</feature>
<reference evidence="1" key="1">
    <citation type="submission" date="2021-02" db="EMBL/GenBank/DDBJ databases">
        <authorList>
            <person name="Nowell W R."/>
        </authorList>
    </citation>
    <scope>NUCLEOTIDE SEQUENCE</scope>
    <source>
        <strain evidence="1">Ploen Becks lab</strain>
    </source>
</reference>
<proteinExistence type="predicted"/>